<name>A0ABS2RMS3_9ACTN</name>
<proteinExistence type="predicted"/>
<sequence>MTTTGHTSTRAGRRPGHEGGIFADWVLLVTIGEFLGFLAPALVGTLAAGTSPYRFLFAMVAAGLVEGAVLGTAQSVVLHRRWPALRRRDWIAATTSAAGFAWLIGMLPSTFDQVWLDWPTALTVAVAAVLGCLMLFSFGFLQWRVLRHHLARAWRWIPAVAIGWAIGLTVLLAVVLPLWQPGQSGIVVAAIGAIGGLVMAASMALLTGWMLNWMIRHEPH</sequence>
<feature type="transmembrane region" description="Helical" evidence="1">
    <location>
        <begin position="90"/>
        <end position="109"/>
    </location>
</feature>
<feature type="transmembrane region" description="Helical" evidence="1">
    <location>
        <begin position="185"/>
        <end position="211"/>
    </location>
</feature>
<keyword evidence="1" id="KW-0812">Transmembrane</keyword>
<keyword evidence="1" id="KW-0472">Membrane</keyword>
<feature type="transmembrane region" description="Helical" evidence="1">
    <location>
        <begin position="21"/>
        <end position="43"/>
    </location>
</feature>
<organism evidence="2 3">
    <name type="scientific">Microlunatus panaciterrae</name>
    <dbReference type="NCBI Taxonomy" id="400768"/>
    <lineage>
        <taxon>Bacteria</taxon>
        <taxon>Bacillati</taxon>
        <taxon>Actinomycetota</taxon>
        <taxon>Actinomycetes</taxon>
        <taxon>Propionibacteriales</taxon>
        <taxon>Propionibacteriaceae</taxon>
        <taxon>Microlunatus</taxon>
    </lineage>
</organism>
<dbReference type="RefSeq" id="WP_204919151.1">
    <property type="nucleotide sequence ID" value="NZ_BAAAQP010000003.1"/>
</dbReference>
<evidence type="ECO:0000313" key="2">
    <source>
        <dbReference type="EMBL" id="MBM7800018.1"/>
    </source>
</evidence>
<feature type="transmembrane region" description="Helical" evidence="1">
    <location>
        <begin position="55"/>
        <end position="78"/>
    </location>
</feature>
<gene>
    <name evidence="2" type="ORF">JOE57_002939</name>
</gene>
<dbReference type="Proteomes" id="UP000704762">
    <property type="component" value="Unassembled WGS sequence"/>
</dbReference>
<reference evidence="2 3" key="1">
    <citation type="submission" date="2021-01" db="EMBL/GenBank/DDBJ databases">
        <title>Sequencing the genomes of 1000 actinobacteria strains.</title>
        <authorList>
            <person name="Klenk H.-P."/>
        </authorList>
    </citation>
    <scope>NUCLEOTIDE SEQUENCE [LARGE SCALE GENOMIC DNA]</scope>
    <source>
        <strain evidence="2 3">DSM 18662</strain>
    </source>
</reference>
<feature type="transmembrane region" description="Helical" evidence="1">
    <location>
        <begin position="153"/>
        <end position="179"/>
    </location>
</feature>
<evidence type="ECO:0000256" key="1">
    <source>
        <dbReference type="SAM" id="Phobius"/>
    </source>
</evidence>
<keyword evidence="1" id="KW-1133">Transmembrane helix</keyword>
<keyword evidence="3" id="KW-1185">Reference proteome</keyword>
<evidence type="ECO:0000313" key="3">
    <source>
        <dbReference type="Proteomes" id="UP000704762"/>
    </source>
</evidence>
<comment type="caution">
    <text evidence="2">The sequence shown here is derived from an EMBL/GenBank/DDBJ whole genome shotgun (WGS) entry which is preliminary data.</text>
</comment>
<accession>A0ABS2RMS3</accession>
<protein>
    <submittedName>
        <fullName evidence="2">MFS family permease</fullName>
    </submittedName>
</protein>
<feature type="transmembrane region" description="Helical" evidence="1">
    <location>
        <begin position="121"/>
        <end position="141"/>
    </location>
</feature>
<dbReference type="EMBL" id="JAFBCF010000001">
    <property type="protein sequence ID" value="MBM7800018.1"/>
    <property type="molecule type" value="Genomic_DNA"/>
</dbReference>